<dbReference type="InterPro" id="IPR036259">
    <property type="entry name" value="MFS_trans_sf"/>
</dbReference>
<keyword evidence="1" id="KW-0812">Transmembrane</keyword>
<feature type="transmembrane region" description="Helical" evidence="1">
    <location>
        <begin position="88"/>
        <end position="108"/>
    </location>
</feature>
<keyword evidence="1" id="KW-1133">Transmembrane helix</keyword>
<reference evidence="3" key="1">
    <citation type="submission" date="2022-10" db="EMBL/GenBank/DDBJ databases">
        <title>Genome assembly of Pristionchus species.</title>
        <authorList>
            <person name="Yoshida K."/>
            <person name="Sommer R.J."/>
        </authorList>
    </citation>
    <scope>NUCLEOTIDE SEQUENCE [LARGE SCALE GENOMIC DNA]</scope>
    <source>
        <strain evidence="3">RS5460</strain>
    </source>
</reference>
<evidence type="ECO:0000256" key="1">
    <source>
        <dbReference type="SAM" id="Phobius"/>
    </source>
</evidence>
<evidence type="ECO:0000313" key="2">
    <source>
        <dbReference type="EMBL" id="GMR35343.1"/>
    </source>
</evidence>
<proteinExistence type="predicted"/>
<dbReference type="GO" id="GO:0004190">
    <property type="term" value="F:aspartic-type endopeptidase activity"/>
    <property type="evidence" value="ECO:0007669"/>
    <property type="project" value="InterPro"/>
</dbReference>
<feature type="non-terminal residue" evidence="2">
    <location>
        <position position="1"/>
    </location>
</feature>
<sequence length="174" mass="18892">KLESGTGVCACLPSLDLALPIIFAILSAGQTSHFVIQLIMLTTNFPIFMSMFFVEGLIDTGVSLSIIKMILAITPARQRSSALTMRRLLYSVTVVPAPQILAAISDYLRGDSIAPADRLVALQKTFLYTWGIPLSSTALCFVQLRFYKGDLMCAKKINETEKGETSPLIGGKSD</sequence>
<dbReference type="Proteomes" id="UP001328107">
    <property type="component" value="Unassembled WGS sequence"/>
</dbReference>
<gene>
    <name evidence="2" type="ORF">PMAYCL1PPCAC_05538</name>
</gene>
<organism evidence="2 3">
    <name type="scientific">Pristionchus mayeri</name>
    <dbReference type="NCBI Taxonomy" id="1317129"/>
    <lineage>
        <taxon>Eukaryota</taxon>
        <taxon>Metazoa</taxon>
        <taxon>Ecdysozoa</taxon>
        <taxon>Nematoda</taxon>
        <taxon>Chromadorea</taxon>
        <taxon>Rhabditida</taxon>
        <taxon>Rhabditina</taxon>
        <taxon>Diplogasteromorpha</taxon>
        <taxon>Diplogasteroidea</taxon>
        <taxon>Neodiplogasteridae</taxon>
        <taxon>Pristionchus</taxon>
    </lineage>
</organism>
<dbReference type="PROSITE" id="PS00141">
    <property type="entry name" value="ASP_PROTEASE"/>
    <property type="match status" value="1"/>
</dbReference>
<name>A0AAN5C351_9BILA</name>
<dbReference type="SUPFAM" id="SSF103473">
    <property type="entry name" value="MFS general substrate transporter"/>
    <property type="match status" value="1"/>
</dbReference>
<evidence type="ECO:0000313" key="3">
    <source>
        <dbReference type="Proteomes" id="UP001328107"/>
    </source>
</evidence>
<dbReference type="InterPro" id="IPR001969">
    <property type="entry name" value="Aspartic_peptidase_AS"/>
</dbReference>
<comment type="caution">
    <text evidence="2">The sequence shown here is derived from an EMBL/GenBank/DDBJ whole genome shotgun (WGS) entry which is preliminary data.</text>
</comment>
<protein>
    <submittedName>
        <fullName evidence="2">Uncharacterized protein</fullName>
    </submittedName>
</protein>
<dbReference type="GO" id="GO:0006508">
    <property type="term" value="P:proteolysis"/>
    <property type="evidence" value="ECO:0007669"/>
    <property type="project" value="InterPro"/>
</dbReference>
<feature type="transmembrane region" description="Helical" evidence="1">
    <location>
        <begin position="47"/>
        <end position="67"/>
    </location>
</feature>
<keyword evidence="3" id="KW-1185">Reference proteome</keyword>
<feature type="transmembrane region" description="Helical" evidence="1">
    <location>
        <begin position="7"/>
        <end position="27"/>
    </location>
</feature>
<feature type="transmembrane region" description="Helical" evidence="1">
    <location>
        <begin position="128"/>
        <end position="147"/>
    </location>
</feature>
<dbReference type="AlphaFoldDB" id="A0AAN5C351"/>
<keyword evidence="1" id="KW-0472">Membrane</keyword>
<accession>A0AAN5C351</accession>
<dbReference type="EMBL" id="BTRK01000002">
    <property type="protein sequence ID" value="GMR35343.1"/>
    <property type="molecule type" value="Genomic_DNA"/>
</dbReference>